<keyword evidence="10" id="KW-1185">Reference proteome</keyword>
<keyword evidence="9" id="KW-0121">Carboxypeptidase</keyword>
<evidence type="ECO:0000313" key="10">
    <source>
        <dbReference type="Proteomes" id="UP000183940"/>
    </source>
</evidence>
<dbReference type="Gene3D" id="3.40.630.10">
    <property type="entry name" value="Zn peptidases"/>
    <property type="match status" value="1"/>
</dbReference>
<sequence length="558" mass="64064">MTIPAFDFSHYFPYQELTDYLTQIAQVYPNLMQLKSLGTTDEGREIWLATVTDQMTGAALEKPGYWIDANTHAAEVTGSAVACYILYQVLTQYNQDAQITHLLQNYTLYILPRIAVDGAEKYLQTPYNLRSSPRLYPESEQQDGLYPEDINGDGLILNMRIKDSCGAWKISEDDPRLMIRRQPDEFGGTYYTLVPEGLIHNYNGYEFKISPALEGLDFNRNYPYYWQPEGEQKGAGDFPFSEPETRAEAEFWRKHRNINGFMTYHTFGALILRPYSTHGDDHLPTEDLRIYQLIGKKGSELTKYKCVSVYHDFRYDPKTVVYGAMDDYGYDHWGWFGFTVELWDAAKEAGVEKQNNIEWGREHPIEDDLKILQWNDEYLEGKGFIPWQSFEHPQLGEVEIAGWDMKRMWKNAPAKALPEICDRHFKFAITHALMSPRLSVARSEVSHKGADIYSITVQWENLGFLPTYTSKKALERQAVRPTRVKLGLPEGVTLISGEQEQEIDPLEGRSNKWFNASANGTDYRTHRSWVVKGKAGSEVRVKAIAERAGTVRTSVILS</sequence>
<dbReference type="Pfam" id="PF00246">
    <property type="entry name" value="Peptidase_M14"/>
    <property type="match status" value="1"/>
</dbReference>
<dbReference type="Proteomes" id="UP000183940">
    <property type="component" value="Unassembled WGS sequence"/>
</dbReference>
<name>A0A1L9QP53_9CYAN</name>
<dbReference type="GO" id="GO:0008270">
    <property type="term" value="F:zinc ion binding"/>
    <property type="evidence" value="ECO:0007669"/>
    <property type="project" value="InterPro"/>
</dbReference>
<evidence type="ECO:0000256" key="1">
    <source>
        <dbReference type="ARBA" id="ARBA00001947"/>
    </source>
</evidence>
<keyword evidence="4" id="KW-0378">Hydrolase</keyword>
<evidence type="ECO:0000256" key="2">
    <source>
        <dbReference type="ARBA" id="ARBA00005988"/>
    </source>
</evidence>
<dbReference type="EMBL" id="MLAW01000031">
    <property type="protein sequence ID" value="OJJ24468.1"/>
    <property type="molecule type" value="Genomic_DNA"/>
</dbReference>
<dbReference type="PANTHER" id="PTHR11705">
    <property type="entry name" value="PROTEASE FAMILY M14 CARBOXYPEPTIDASE A,B"/>
    <property type="match status" value="1"/>
</dbReference>
<keyword evidence="6" id="KW-0482">Metalloprotease</keyword>
<proteinExistence type="inferred from homology"/>
<comment type="similarity">
    <text evidence="2 7">Belongs to the peptidase M14 family.</text>
</comment>
<dbReference type="AlphaFoldDB" id="A0A1L9QP53"/>
<evidence type="ECO:0000313" key="9">
    <source>
        <dbReference type="EMBL" id="OJJ24468.1"/>
    </source>
</evidence>
<dbReference type="CDD" id="cd06905">
    <property type="entry name" value="M14-like"/>
    <property type="match status" value="1"/>
</dbReference>
<evidence type="ECO:0000256" key="4">
    <source>
        <dbReference type="ARBA" id="ARBA00022801"/>
    </source>
</evidence>
<evidence type="ECO:0000256" key="7">
    <source>
        <dbReference type="PROSITE-ProRule" id="PRU01379"/>
    </source>
</evidence>
<dbReference type="GO" id="GO:0005615">
    <property type="term" value="C:extracellular space"/>
    <property type="evidence" value="ECO:0007669"/>
    <property type="project" value="TreeGrafter"/>
</dbReference>
<keyword evidence="3" id="KW-0645">Protease</keyword>
<evidence type="ECO:0000259" key="8">
    <source>
        <dbReference type="PROSITE" id="PS52035"/>
    </source>
</evidence>
<protein>
    <submittedName>
        <fullName evidence="9">Carboxypeptidase</fullName>
    </submittedName>
</protein>
<reference evidence="9" key="1">
    <citation type="submission" date="2016-10" db="EMBL/GenBank/DDBJ databases">
        <title>CRISPR-Cas defence system in Roseofilum reptotaenium: evidence of a bacteriophage-cyanobacterium arms race in the coral black band disease.</title>
        <authorList>
            <person name="Buerger P."/>
            <person name="Wood-Charlson E.M."/>
            <person name="Weynberg K.D."/>
            <person name="Willis B."/>
            <person name="Van Oppen M.J."/>
        </authorList>
    </citation>
    <scope>NUCLEOTIDE SEQUENCE [LARGE SCALE GENOMIC DNA]</scope>
    <source>
        <strain evidence="9">AO1-A</strain>
    </source>
</reference>
<evidence type="ECO:0000256" key="5">
    <source>
        <dbReference type="ARBA" id="ARBA00022833"/>
    </source>
</evidence>
<dbReference type="PRINTS" id="PR00765">
    <property type="entry name" value="CRBOXYPTASEA"/>
</dbReference>
<evidence type="ECO:0000256" key="6">
    <source>
        <dbReference type="ARBA" id="ARBA00023049"/>
    </source>
</evidence>
<feature type="active site" description="Proton donor/acceptor" evidence="7">
    <location>
        <position position="341"/>
    </location>
</feature>
<dbReference type="GO" id="GO:0006508">
    <property type="term" value="P:proteolysis"/>
    <property type="evidence" value="ECO:0007669"/>
    <property type="project" value="UniProtKB-KW"/>
</dbReference>
<comment type="cofactor">
    <cofactor evidence="1">
        <name>Zn(2+)</name>
        <dbReference type="ChEBI" id="CHEBI:29105"/>
    </cofactor>
</comment>
<comment type="caution">
    <text evidence="9">The sequence shown here is derived from an EMBL/GenBank/DDBJ whole genome shotgun (WGS) entry which is preliminary data.</text>
</comment>
<gene>
    <name evidence="9" type="ORF">BI308_16740</name>
</gene>
<dbReference type="STRING" id="1925591.BI308_16740"/>
<organism evidence="9 10">
    <name type="scientific">Roseofilum reptotaenium AO1-A</name>
    <dbReference type="NCBI Taxonomy" id="1925591"/>
    <lineage>
        <taxon>Bacteria</taxon>
        <taxon>Bacillati</taxon>
        <taxon>Cyanobacteriota</taxon>
        <taxon>Cyanophyceae</taxon>
        <taxon>Desertifilales</taxon>
        <taxon>Desertifilaceae</taxon>
        <taxon>Roseofilum</taxon>
    </lineage>
</organism>
<dbReference type="SUPFAM" id="SSF53187">
    <property type="entry name" value="Zn-dependent exopeptidases"/>
    <property type="match status" value="1"/>
</dbReference>
<dbReference type="SMART" id="SM00631">
    <property type="entry name" value="Zn_pept"/>
    <property type="match status" value="1"/>
</dbReference>
<dbReference type="GO" id="GO:0004181">
    <property type="term" value="F:metallocarboxypeptidase activity"/>
    <property type="evidence" value="ECO:0007669"/>
    <property type="project" value="InterPro"/>
</dbReference>
<dbReference type="InterPro" id="IPR000834">
    <property type="entry name" value="Peptidase_M14"/>
</dbReference>
<feature type="domain" description="Peptidase M14" evidence="8">
    <location>
        <begin position="10"/>
        <end position="361"/>
    </location>
</feature>
<keyword evidence="5" id="KW-0862">Zinc</keyword>
<dbReference type="PANTHER" id="PTHR11705:SF143">
    <property type="entry name" value="SLL0236 PROTEIN"/>
    <property type="match status" value="1"/>
</dbReference>
<evidence type="ECO:0000256" key="3">
    <source>
        <dbReference type="ARBA" id="ARBA00022670"/>
    </source>
</evidence>
<dbReference type="PROSITE" id="PS52035">
    <property type="entry name" value="PEPTIDASE_M14"/>
    <property type="match status" value="1"/>
</dbReference>
<accession>A0A1L9QP53</accession>